<protein>
    <submittedName>
        <fullName evidence="1">Uncharacterized protein</fullName>
    </submittedName>
</protein>
<name>A0ACB8REB4_9AGAM</name>
<reference evidence="1" key="1">
    <citation type="submission" date="2021-02" db="EMBL/GenBank/DDBJ databases">
        <authorList>
            <consortium name="DOE Joint Genome Institute"/>
            <person name="Ahrendt S."/>
            <person name="Looney B.P."/>
            <person name="Miyauchi S."/>
            <person name="Morin E."/>
            <person name="Drula E."/>
            <person name="Courty P.E."/>
            <person name="Chicoki N."/>
            <person name="Fauchery L."/>
            <person name="Kohler A."/>
            <person name="Kuo A."/>
            <person name="Labutti K."/>
            <person name="Pangilinan J."/>
            <person name="Lipzen A."/>
            <person name="Riley R."/>
            <person name="Andreopoulos W."/>
            <person name="He G."/>
            <person name="Johnson J."/>
            <person name="Barry K.W."/>
            <person name="Grigoriev I.V."/>
            <person name="Nagy L."/>
            <person name="Hibbett D."/>
            <person name="Henrissat B."/>
            <person name="Matheny P.B."/>
            <person name="Labbe J."/>
            <person name="Martin F."/>
        </authorList>
    </citation>
    <scope>NUCLEOTIDE SEQUENCE</scope>
    <source>
        <strain evidence="1">FP105234-sp</strain>
    </source>
</reference>
<evidence type="ECO:0000313" key="1">
    <source>
        <dbReference type="EMBL" id="KAI0042551.1"/>
    </source>
</evidence>
<accession>A0ACB8REB4</accession>
<evidence type="ECO:0000313" key="2">
    <source>
        <dbReference type="Proteomes" id="UP000814033"/>
    </source>
</evidence>
<reference evidence="1" key="2">
    <citation type="journal article" date="2022" name="New Phytol.">
        <title>Evolutionary transition to the ectomycorrhizal habit in the genomes of a hyperdiverse lineage of mushroom-forming fungi.</title>
        <authorList>
            <person name="Looney B."/>
            <person name="Miyauchi S."/>
            <person name="Morin E."/>
            <person name="Drula E."/>
            <person name="Courty P.E."/>
            <person name="Kohler A."/>
            <person name="Kuo A."/>
            <person name="LaButti K."/>
            <person name="Pangilinan J."/>
            <person name="Lipzen A."/>
            <person name="Riley R."/>
            <person name="Andreopoulos W."/>
            <person name="He G."/>
            <person name="Johnson J."/>
            <person name="Nolan M."/>
            <person name="Tritt A."/>
            <person name="Barry K.W."/>
            <person name="Grigoriev I.V."/>
            <person name="Nagy L.G."/>
            <person name="Hibbett D."/>
            <person name="Henrissat B."/>
            <person name="Matheny P.B."/>
            <person name="Labbe J."/>
            <person name="Martin F.M."/>
        </authorList>
    </citation>
    <scope>NUCLEOTIDE SEQUENCE</scope>
    <source>
        <strain evidence="1">FP105234-sp</strain>
    </source>
</reference>
<keyword evidence="2" id="KW-1185">Reference proteome</keyword>
<comment type="caution">
    <text evidence="1">The sequence shown here is derived from an EMBL/GenBank/DDBJ whole genome shotgun (WGS) entry which is preliminary data.</text>
</comment>
<proteinExistence type="predicted"/>
<organism evidence="1 2">
    <name type="scientific">Auriscalpium vulgare</name>
    <dbReference type="NCBI Taxonomy" id="40419"/>
    <lineage>
        <taxon>Eukaryota</taxon>
        <taxon>Fungi</taxon>
        <taxon>Dikarya</taxon>
        <taxon>Basidiomycota</taxon>
        <taxon>Agaricomycotina</taxon>
        <taxon>Agaricomycetes</taxon>
        <taxon>Russulales</taxon>
        <taxon>Auriscalpiaceae</taxon>
        <taxon>Auriscalpium</taxon>
    </lineage>
</organism>
<sequence length="331" mass="37990">MSTRASTNQHAYRTLKCATHIDFQLLSCKLWGDDWCRTLVTEPVVHALHRDTASKLQALEELRVNTWNPDFRTIFDKGAPPRLRALILPPKALLPLHNLTSLRHLELDGCKMWCGHRDMLADLSRLQSLEGLSLRHMSFLHNDDLLSNYTECGKVTLPNLRKFKLADNWPTIKWLLHYLSMPELTRRSITIQMQTPYLTYPSYQRLLIDMHRRQDPVTCVYVYPMKDEDGCIKPNGCTLLPKGGPGIALETKIYWTPEGNASRQINLEYALAVALPTFNFGVTVCDISVIVDASLGFRQELFNVLIKCMKAPQRRYPVYFVRSGSSEVWAE</sequence>
<gene>
    <name evidence="1" type="ORF">FA95DRAFT_1575675</name>
</gene>
<dbReference type="Proteomes" id="UP000814033">
    <property type="component" value="Unassembled WGS sequence"/>
</dbReference>
<dbReference type="EMBL" id="MU276060">
    <property type="protein sequence ID" value="KAI0042551.1"/>
    <property type="molecule type" value="Genomic_DNA"/>
</dbReference>